<name>A0A2P5W8X1_GOSBA</name>
<evidence type="ECO:0000313" key="2">
    <source>
        <dbReference type="Proteomes" id="UP000239757"/>
    </source>
</evidence>
<sequence>MLPDAPTHQRGRLCQIAPHHRMAHAADSVRGYLTSGGQMCRRLLLQKGRDREDSFIVGMARQIITKMDRRSTVGNLTGGRGHRRPGMRWAWAMPRITPVYSISLPPKELKKLG</sequence>
<gene>
    <name evidence="1" type="ORF">GOBAR_AA33137</name>
</gene>
<proteinExistence type="predicted"/>
<accession>A0A2P5W8X1</accession>
<dbReference type="AlphaFoldDB" id="A0A2P5W8X1"/>
<dbReference type="EMBL" id="KZ668540">
    <property type="protein sequence ID" value="PPR87539.1"/>
    <property type="molecule type" value="Genomic_DNA"/>
</dbReference>
<organism evidence="1 2">
    <name type="scientific">Gossypium barbadense</name>
    <name type="common">Sea Island cotton</name>
    <name type="synonym">Hibiscus barbadensis</name>
    <dbReference type="NCBI Taxonomy" id="3634"/>
    <lineage>
        <taxon>Eukaryota</taxon>
        <taxon>Viridiplantae</taxon>
        <taxon>Streptophyta</taxon>
        <taxon>Embryophyta</taxon>
        <taxon>Tracheophyta</taxon>
        <taxon>Spermatophyta</taxon>
        <taxon>Magnoliopsida</taxon>
        <taxon>eudicotyledons</taxon>
        <taxon>Gunneridae</taxon>
        <taxon>Pentapetalae</taxon>
        <taxon>rosids</taxon>
        <taxon>malvids</taxon>
        <taxon>Malvales</taxon>
        <taxon>Malvaceae</taxon>
        <taxon>Malvoideae</taxon>
        <taxon>Gossypium</taxon>
    </lineage>
</organism>
<reference evidence="1 2" key="1">
    <citation type="submission" date="2015-01" db="EMBL/GenBank/DDBJ databases">
        <title>Genome of allotetraploid Gossypium barbadense reveals genomic plasticity and fiber elongation in cotton evolution.</title>
        <authorList>
            <person name="Chen X."/>
            <person name="Liu X."/>
            <person name="Zhao B."/>
            <person name="Zheng H."/>
            <person name="Hu Y."/>
            <person name="Lu G."/>
            <person name="Yang C."/>
            <person name="Chen J."/>
            <person name="Shan C."/>
            <person name="Zhang L."/>
            <person name="Zhou Y."/>
            <person name="Wang L."/>
            <person name="Guo W."/>
            <person name="Bai Y."/>
            <person name="Ruan J."/>
            <person name="Shangguan X."/>
            <person name="Mao Y."/>
            <person name="Jiang J."/>
            <person name="Zhu Y."/>
            <person name="Lei J."/>
            <person name="Kang H."/>
            <person name="Chen S."/>
            <person name="He X."/>
            <person name="Wang R."/>
            <person name="Wang Y."/>
            <person name="Chen J."/>
            <person name="Wang L."/>
            <person name="Yu S."/>
            <person name="Wang B."/>
            <person name="Wei J."/>
            <person name="Song S."/>
            <person name="Lu X."/>
            <person name="Gao Z."/>
            <person name="Gu W."/>
            <person name="Deng X."/>
            <person name="Ma D."/>
            <person name="Wang S."/>
            <person name="Liang W."/>
            <person name="Fang L."/>
            <person name="Cai C."/>
            <person name="Zhu X."/>
            <person name="Zhou B."/>
            <person name="Zhang Y."/>
            <person name="Chen Z."/>
            <person name="Xu S."/>
            <person name="Zhu R."/>
            <person name="Wang S."/>
            <person name="Zhang T."/>
            <person name="Zhao G."/>
        </authorList>
    </citation>
    <scope>NUCLEOTIDE SEQUENCE [LARGE SCALE GENOMIC DNA]</scope>
    <source>
        <strain evidence="2">cv. Xinhai21</strain>
        <tissue evidence="1">Leaf</tissue>
    </source>
</reference>
<evidence type="ECO:0000313" key="1">
    <source>
        <dbReference type="EMBL" id="PPR87539.1"/>
    </source>
</evidence>
<protein>
    <submittedName>
        <fullName evidence="1">Uncharacterized protein</fullName>
    </submittedName>
</protein>
<dbReference type="Proteomes" id="UP000239757">
    <property type="component" value="Unassembled WGS sequence"/>
</dbReference>